<proteinExistence type="predicted"/>
<sequence>CHIKGCGRTFDRSYIFKAHLAKHDASRYRPFACSFHDCTKIFARKVDLQRHHSSVHMRERKHCCIFCNRSYARKDTLRR</sequence>
<dbReference type="InParanoid" id="A0A0C3E3Z0"/>
<keyword evidence="1" id="KW-0479">Metal-binding</keyword>
<name>A0A0C3E3Z0_OIDMZ</name>
<feature type="domain" description="C2H2-type" evidence="5">
    <location>
        <begin position="1"/>
        <end position="28"/>
    </location>
</feature>
<dbReference type="HOGENOM" id="CLU_002678_42_25_1"/>
<evidence type="ECO:0000256" key="4">
    <source>
        <dbReference type="PROSITE-ProRule" id="PRU00042"/>
    </source>
</evidence>
<dbReference type="Pfam" id="PF00096">
    <property type="entry name" value="zf-C2H2"/>
    <property type="match status" value="1"/>
</dbReference>
<protein>
    <recommendedName>
        <fullName evidence="5">C2H2-type domain-containing protein</fullName>
    </recommendedName>
</protein>
<dbReference type="GO" id="GO:0000978">
    <property type="term" value="F:RNA polymerase II cis-regulatory region sequence-specific DNA binding"/>
    <property type="evidence" value="ECO:0007669"/>
    <property type="project" value="TreeGrafter"/>
</dbReference>
<organism evidence="6 7">
    <name type="scientific">Oidiodendron maius (strain Zn)</name>
    <dbReference type="NCBI Taxonomy" id="913774"/>
    <lineage>
        <taxon>Eukaryota</taxon>
        <taxon>Fungi</taxon>
        <taxon>Dikarya</taxon>
        <taxon>Ascomycota</taxon>
        <taxon>Pezizomycotina</taxon>
        <taxon>Leotiomycetes</taxon>
        <taxon>Leotiomycetes incertae sedis</taxon>
        <taxon>Myxotrichaceae</taxon>
        <taxon>Oidiodendron</taxon>
    </lineage>
</organism>
<dbReference type="Gene3D" id="3.30.160.60">
    <property type="entry name" value="Classic Zinc Finger"/>
    <property type="match status" value="1"/>
</dbReference>
<dbReference type="EMBL" id="KN832870">
    <property type="protein sequence ID" value="KIN09078.1"/>
    <property type="molecule type" value="Genomic_DNA"/>
</dbReference>
<dbReference type="PROSITE" id="PS00028">
    <property type="entry name" value="ZINC_FINGER_C2H2_1"/>
    <property type="match status" value="2"/>
</dbReference>
<reference evidence="6 7" key="1">
    <citation type="submission" date="2014-04" db="EMBL/GenBank/DDBJ databases">
        <authorList>
            <consortium name="DOE Joint Genome Institute"/>
            <person name="Kuo A."/>
            <person name="Martino E."/>
            <person name="Perotto S."/>
            <person name="Kohler A."/>
            <person name="Nagy L.G."/>
            <person name="Floudas D."/>
            <person name="Copeland A."/>
            <person name="Barry K.W."/>
            <person name="Cichocki N."/>
            <person name="Veneault-Fourrey C."/>
            <person name="LaButti K."/>
            <person name="Lindquist E.A."/>
            <person name="Lipzen A."/>
            <person name="Lundell T."/>
            <person name="Morin E."/>
            <person name="Murat C."/>
            <person name="Sun H."/>
            <person name="Tunlid A."/>
            <person name="Henrissat B."/>
            <person name="Grigoriev I.V."/>
            <person name="Hibbett D.S."/>
            <person name="Martin F."/>
            <person name="Nordberg H.P."/>
            <person name="Cantor M.N."/>
            <person name="Hua S.X."/>
        </authorList>
    </citation>
    <scope>NUCLEOTIDE SEQUENCE [LARGE SCALE GENOMIC DNA]</scope>
    <source>
        <strain evidence="6 7">Zn</strain>
    </source>
</reference>
<dbReference type="InterPro" id="IPR036236">
    <property type="entry name" value="Znf_C2H2_sf"/>
</dbReference>
<dbReference type="PROSITE" id="PS50157">
    <property type="entry name" value="ZINC_FINGER_C2H2_2"/>
    <property type="match status" value="2"/>
</dbReference>
<keyword evidence="7" id="KW-1185">Reference proteome</keyword>
<keyword evidence="3" id="KW-0862">Zinc</keyword>
<evidence type="ECO:0000256" key="2">
    <source>
        <dbReference type="ARBA" id="ARBA00022771"/>
    </source>
</evidence>
<feature type="domain" description="C2H2-type" evidence="5">
    <location>
        <begin position="31"/>
        <end position="61"/>
    </location>
</feature>
<evidence type="ECO:0000256" key="1">
    <source>
        <dbReference type="ARBA" id="ARBA00022723"/>
    </source>
</evidence>
<feature type="non-terminal residue" evidence="6">
    <location>
        <position position="1"/>
    </location>
</feature>
<accession>A0A0C3E3Z0</accession>
<evidence type="ECO:0000313" key="7">
    <source>
        <dbReference type="Proteomes" id="UP000054321"/>
    </source>
</evidence>
<feature type="non-terminal residue" evidence="6">
    <location>
        <position position="79"/>
    </location>
</feature>
<dbReference type="PANTHER" id="PTHR23235">
    <property type="entry name" value="KRUEPPEL-LIKE TRANSCRIPTION FACTOR"/>
    <property type="match status" value="1"/>
</dbReference>
<evidence type="ECO:0000256" key="3">
    <source>
        <dbReference type="ARBA" id="ARBA00022833"/>
    </source>
</evidence>
<dbReference type="GO" id="GO:0008270">
    <property type="term" value="F:zinc ion binding"/>
    <property type="evidence" value="ECO:0007669"/>
    <property type="project" value="UniProtKB-KW"/>
</dbReference>
<reference evidence="7" key="2">
    <citation type="submission" date="2015-01" db="EMBL/GenBank/DDBJ databases">
        <title>Evolutionary Origins and Diversification of the Mycorrhizal Mutualists.</title>
        <authorList>
            <consortium name="DOE Joint Genome Institute"/>
            <consortium name="Mycorrhizal Genomics Consortium"/>
            <person name="Kohler A."/>
            <person name="Kuo A."/>
            <person name="Nagy L.G."/>
            <person name="Floudas D."/>
            <person name="Copeland A."/>
            <person name="Barry K.W."/>
            <person name="Cichocki N."/>
            <person name="Veneault-Fourrey C."/>
            <person name="LaButti K."/>
            <person name="Lindquist E.A."/>
            <person name="Lipzen A."/>
            <person name="Lundell T."/>
            <person name="Morin E."/>
            <person name="Murat C."/>
            <person name="Riley R."/>
            <person name="Ohm R."/>
            <person name="Sun H."/>
            <person name="Tunlid A."/>
            <person name="Henrissat B."/>
            <person name="Grigoriev I.V."/>
            <person name="Hibbett D.S."/>
            <person name="Martin F."/>
        </authorList>
    </citation>
    <scope>NUCLEOTIDE SEQUENCE [LARGE SCALE GENOMIC DNA]</scope>
    <source>
        <strain evidence="7">Zn</strain>
    </source>
</reference>
<dbReference type="InterPro" id="IPR013087">
    <property type="entry name" value="Znf_C2H2_type"/>
</dbReference>
<evidence type="ECO:0000313" key="6">
    <source>
        <dbReference type="EMBL" id="KIN09078.1"/>
    </source>
</evidence>
<dbReference type="STRING" id="913774.A0A0C3E3Z0"/>
<dbReference type="SMART" id="SM00355">
    <property type="entry name" value="ZnF_C2H2"/>
    <property type="match status" value="2"/>
</dbReference>
<dbReference type="AlphaFoldDB" id="A0A0C3E3Z0"/>
<dbReference type="OrthoDB" id="6910977at2759"/>
<keyword evidence="2 4" id="KW-0863">Zinc-finger</keyword>
<evidence type="ECO:0000259" key="5">
    <source>
        <dbReference type="PROSITE" id="PS50157"/>
    </source>
</evidence>
<dbReference type="Proteomes" id="UP000054321">
    <property type="component" value="Unassembled WGS sequence"/>
</dbReference>
<dbReference type="SUPFAM" id="SSF57667">
    <property type="entry name" value="beta-beta-alpha zinc fingers"/>
    <property type="match status" value="1"/>
</dbReference>
<dbReference type="PANTHER" id="PTHR23235:SF120">
    <property type="entry name" value="KRUPPEL-LIKE FACTOR 15"/>
    <property type="match status" value="1"/>
</dbReference>
<gene>
    <name evidence="6" type="ORF">OIDMADRAFT_96570</name>
</gene>
<dbReference type="GO" id="GO:0000981">
    <property type="term" value="F:DNA-binding transcription factor activity, RNA polymerase II-specific"/>
    <property type="evidence" value="ECO:0007669"/>
    <property type="project" value="TreeGrafter"/>
</dbReference>